<dbReference type="RefSeq" id="WP_248635519.1">
    <property type="nucleotide sequence ID" value="NZ_JALPTH010000020.1"/>
</dbReference>
<feature type="region of interest" description="Disordered" evidence="1">
    <location>
        <begin position="185"/>
        <end position="221"/>
    </location>
</feature>
<evidence type="ECO:0000313" key="2">
    <source>
        <dbReference type="EMBL" id="MCK8679716.1"/>
    </source>
</evidence>
<feature type="region of interest" description="Disordered" evidence="1">
    <location>
        <begin position="395"/>
        <end position="439"/>
    </location>
</feature>
<proteinExistence type="predicted"/>
<reference evidence="2 3" key="1">
    <citation type="submission" date="2022-04" db="EMBL/GenBank/DDBJ databases">
        <title>Streptomyces sp. nov. LCR6-01 isolated from Lichen of Dirinaria sp.</title>
        <authorList>
            <person name="Kanchanasin P."/>
            <person name="Tanasupawat S."/>
            <person name="Phongsopitanun W."/>
        </authorList>
    </citation>
    <scope>NUCLEOTIDE SEQUENCE [LARGE SCALE GENOMIC DNA]</scope>
    <source>
        <strain evidence="2 3">LCR6-01</strain>
    </source>
</reference>
<sequence length="520" mass="51875">MSGGTERTGPTGTAPRRGRSPLAVASVAAAVLLVGGGGAYLATAAPDDGKERGRTSPAADVPPPPLVLDGHGGTAGEDTAAGIAPGEPDPSGVEYVARGVLPKGPGRAPVYRAGDEVDAGRVTRLARALGLKGEPRAVGAVWKVGPDKGRPGAALEVERQAPGTWSFGDFGGAVDGTTGDDCLKGKICDPSGGGTPEGSSVPGSGQGTGGDPVDEAAARAAAAPVLEAAGQGGAALDASQVTGSVRSVNADPVVGGLPTYGWATGVQVGPDGRVTGASGRLAAPERDAVYPVIGADQALKLLNRPAQGAPPSIGGCATPVPAGKDGGPAVGKDPLKGDVACEPAKPAPTQKVTVERAVFGLAAAASSGRPVLVPSWLFEVRAGYDGRPFTLTYPAVDPEHLAPPESATPAPSGSPDPGAREPGSQEPAPREPGSSPRVESFAADGKTLTARFWGGVCSTFTLRAEETAERVALTVVEKPSSPGRACIAIAEEQTVEVALKEPLGDRRVVDARSGERVERR</sequence>
<evidence type="ECO:0008006" key="4">
    <source>
        <dbReference type="Google" id="ProtNLM"/>
    </source>
</evidence>
<feature type="region of interest" description="Disordered" evidence="1">
    <location>
        <begin position="41"/>
        <end position="90"/>
    </location>
</feature>
<evidence type="ECO:0000313" key="3">
    <source>
        <dbReference type="Proteomes" id="UP001522868"/>
    </source>
</evidence>
<gene>
    <name evidence="2" type="ORF">M1O15_20430</name>
</gene>
<accession>A0ABT0IEF3</accession>
<organism evidence="2 3">
    <name type="scientific">Streptomyces lichenis</name>
    <dbReference type="NCBI Taxonomy" id="2306967"/>
    <lineage>
        <taxon>Bacteria</taxon>
        <taxon>Bacillati</taxon>
        <taxon>Actinomycetota</taxon>
        <taxon>Actinomycetes</taxon>
        <taxon>Kitasatosporales</taxon>
        <taxon>Streptomycetaceae</taxon>
        <taxon>Streptomyces</taxon>
    </lineage>
</organism>
<comment type="caution">
    <text evidence="2">The sequence shown here is derived from an EMBL/GenBank/DDBJ whole genome shotgun (WGS) entry which is preliminary data.</text>
</comment>
<keyword evidence="3" id="KW-1185">Reference proteome</keyword>
<evidence type="ECO:0000256" key="1">
    <source>
        <dbReference type="SAM" id="MobiDB-lite"/>
    </source>
</evidence>
<protein>
    <recommendedName>
        <fullName evidence="4">Large membrane protein</fullName>
    </recommendedName>
</protein>
<dbReference type="Proteomes" id="UP001522868">
    <property type="component" value="Unassembled WGS sequence"/>
</dbReference>
<feature type="region of interest" description="Disordered" evidence="1">
    <location>
        <begin position="1"/>
        <end position="21"/>
    </location>
</feature>
<name>A0ABT0IEF3_9ACTN</name>
<dbReference type="EMBL" id="JALPTH010000020">
    <property type="protein sequence ID" value="MCK8679716.1"/>
    <property type="molecule type" value="Genomic_DNA"/>
</dbReference>